<evidence type="ECO:0000259" key="5">
    <source>
        <dbReference type="PROSITE" id="PS51898"/>
    </source>
</evidence>
<evidence type="ECO:0000313" key="7">
    <source>
        <dbReference type="EMBL" id="SDO75352.1"/>
    </source>
</evidence>
<dbReference type="CDD" id="cd01189">
    <property type="entry name" value="INT_ICEBs1_C_like"/>
    <property type="match status" value="1"/>
</dbReference>
<dbReference type="InterPro" id="IPR013762">
    <property type="entry name" value="Integrase-like_cat_sf"/>
</dbReference>
<proteinExistence type="inferred from homology"/>
<dbReference type="AlphaFoldDB" id="A0A1H0M4D1"/>
<dbReference type="InterPro" id="IPR011010">
    <property type="entry name" value="DNA_brk_join_enz"/>
</dbReference>
<dbReference type="PROSITE" id="PS51898">
    <property type="entry name" value="TYR_RECOMBINASE"/>
    <property type="match status" value="1"/>
</dbReference>
<dbReference type="Pfam" id="PF00589">
    <property type="entry name" value="Phage_integrase"/>
    <property type="match status" value="1"/>
</dbReference>
<protein>
    <submittedName>
        <fullName evidence="7">Site-specific recombinase XerD</fullName>
    </submittedName>
</protein>
<evidence type="ECO:0000256" key="2">
    <source>
        <dbReference type="ARBA" id="ARBA00023125"/>
    </source>
</evidence>
<accession>A0A1H0M4D1</accession>
<dbReference type="OrthoDB" id="9785687at2"/>
<name>A0A1H0M4D1_9CLOT</name>
<dbReference type="EMBL" id="FNJM01000001">
    <property type="protein sequence ID" value="SDO75352.1"/>
    <property type="molecule type" value="Genomic_DNA"/>
</dbReference>
<dbReference type="PANTHER" id="PTHR30349:SF64">
    <property type="entry name" value="PROPHAGE INTEGRASE INTD-RELATED"/>
    <property type="match status" value="1"/>
</dbReference>
<evidence type="ECO:0000256" key="1">
    <source>
        <dbReference type="ARBA" id="ARBA00008857"/>
    </source>
</evidence>
<dbReference type="GO" id="GO:0015074">
    <property type="term" value="P:DNA integration"/>
    <property type="evidence" value="ECO:0007669"/>
    <property type="project" value="InterPro"/>
</dbReference>
<evidence type="ECO:0000256" key="4">
    <source>
        <dbReference type="PROSITE-ProRule" id="PRU01248"/>
    </source>
</evidence>
<keyword evidence="3" id="KW-0233">DNA recombination</keyword>
<dbReference type="Gene3D" id="1.10.443.10">
    <property type="entry name" value="Intergrase catalytic core"/>
    <property type="match status" value="1"/>
</dbReference>
<keyword evidence="2 4" id="KW-0238">DNA-binding</keyword>
<dbReference type="Proteomes" id="UP000198597">
    <property type="component" value="Unassembled WGS sequence"/>
</dbReference>
<reference evidence="7 8" key="1">
    <citation type="submission" date="2016-10" db="EMBL/GenBank/DDBJ databases">
        <authorList>
            <person name="de Groot N.N."/>
        </authorList>
    </citation>
    <scope>NUCLEOTIDE SEQUENCE [LARGE SCALE GENOMIC DNA]</scope>
    <source>
        <strain evidence="7 8">DSM 12272</strain>
    </source>
</reference>
<sequence length="282" mass="31980">MHREPATYNTYKQRLANYSSLDNNKITDLSLIDVQKCVNEMVKNKLSISTIKISHTVFNSFIKWVGINYNLKLPLLKGVTIPKDKSNSEKKALNSKELKKLIQFYKSRESYSLNYYISILIASKAGLRMGEISGLTWNDIDFDKGYISVNKQWKLLKETGEYGFGTLKSTNSFRTVPVSPSILNELELIKSNSPININRRIISTNNTASLNNGLDASLKKNFNITAHELRHTYATNLIANGLDFKTTAKLLGHDVEQTMRIYSHVTDEMFDVAKKLIAICAK</sequence>
<dbReference type="InterPro" id="IPR002104">
    <property type="entry name" value="Integrase_catalytic"/>
</dbReference>
<feature type="domain" description="Tyr recombinase" evidence="5">
    <location>
        <begin position="88"/>
        <end position="275"/>
    </location>
</feature>
<keyword evidence="8" id="KW-1185">Reference proteome</keyword>
<dbReference type="InterPro" id="IPR050090">
    <property type="entry name" value="Tyrosine_recombinase_XerCD"/>
</dbReference>
<dbReference type="InterPro" id="IPR010998">
    <property type="entry name" value="Integrase_recombinase_N"/>
</dbReference>
<dbReference type="Gene3D" id="1.10.150.130">
    <property type="match status" value="1"/>
</dbReference>
<dbReference type="PANTHER" id="PTHR30349">
    <property type="entry name" value="PHAGE INTEGRASE-RELATED"/>
    <property type="match status" value="1"/>
</dbReference>
<evidence type="ECO:0000256" key="3">
    <source>
        <dbReference type="ARBA" id="ARBA00023172"/>
    </source>
</evidence>
<feature type="domain" description="Core-binding (CB)" evidence="6">
    <location>
        <begin position="1"/>
        <end position="66"/>
    </location>
</feature>
<dbReference type="GO" id="GO:0003677">
    <property type="term" value="F:DNA binding"/>
    <property type="evidence" value="ECO:0007669"/>
    <property type="project" value="UniProtKB-UniRule"/>
</dbReference>
<evidence type="ECO:0000259" key="6">
    <source>
        <dbReference type="PROSITE" id="PS51900"/>
    </source>
</evidence>
<dbReference type="InterPro" id="IPR044068">
    <property type="entry name" value="CB"/>
</dbReference>
<organism evidence="7 8">
    <name type="scientific">Clostridium gasigenes</name>
    <dbReference type="NCBI Taxonomy" id="94869"/>
    <lineage>
        <taxon>Bacteria</taxon>
        <taxon>Bacillati</taxon>
        <taxon>Bacillota</taxon>
        <taxon>Clostridia</taxon>
        <taxon>Eubacteriales</taxon>
        <taxon>Clostridiaceae</taxon>
        <taxon>Clostridium</taxon>
    </lineage>
</organism>
<evidence type="ECO:0000313" key="8">
    <source>
        <dbReference type="Proteomes" id="UP000198597"/>
    </source>
</evidence>
<dbReference type="SUPFAM" id="SSF56349">
    <property type="entry name" value="DNA breaking-rejoining enzymes"/>
    <property type="match status" value="1"/>
</dbReference>
<dbReference type="STRING" id="94869.SAMN04488529_101319"/>
<dbReference type="GO" id="GO:0006310">
    <property type="term" value="P:DNA recombination"/>
    <property type="evidence" value="ECO:0007669"/>
    <property type="project" value="UniProtKB-KW"/>
</dbReference>
<comment type="similarity">
    <text evidence="1">Belongs to the 'phage' integrase family.</text>
</comment>
<dbReference type="PROSITE" id="PS51900">
    <property type="entry name" value="CB"/>
    <property type="match status" value="1"/>
</dbReference>
<gene>
    <name evidence="7" type="ORF">SAMN04488529_101319</name>
</gene>